<dbReference type="AlphaFoldDB" id="A0AAX3Y7J3"/>
<feature type="region of interest" description="Disordered" evidence="1">
    <location>
        <begin position="1"/>
        <end position="34"/>
    </location>
</feature>
<sequence>MADVERAYEGGGDVGGNPKAVTRPGSPRARVESVVTEAKDRLAIAATGPALPTNEEVQADRQREAHARWIAENPEPERVDPNLADHYAKLERDRQRERQTFRDCTTERQLQGFDVS</sequence>
<proteinExistence type="predicted"/>
<keyword evidence="4" id="KW-1185">Reference proteome</keyword>
<organism evidence="3 5">
    <name type="scientific">Rhodococcus opacus</name>
    <name type="common">Nocardia opaca</name>
    <dbReference type="NCBI Taxonomy" id="37919"/>
    <lineage>
        <taxon>Bacteria</taxon>
        <taxon>Bacillati</taxon>
        <taxon>Actinomycetota</taxon>
        <taxon>Actinomycetes</taxon>
        <taxon>Mycobacteriales</taxon>
        <taxon>Nocardiaceae</taxon>
        <taxon>Rhodococcus</taxon>
    </lineage>
</organism>
<dbReference type="Proteomes" id="UP001231166">
    <property type="component" value="Chromosome"/>
</dbReference>
<reference evidence="2" key="1">
    <citation type="submission" date="2022-12" db="EMBL/GenBank/DDBJ databases">
        <authorList>
            <person name="Krivoruchko A.V."/>
            <person name="Elkin A."/>
        </authorList>
    </citation>
    <scope>NUCLEOTIDE SEQUENCE</scope>
    <source>
        <strain evidence="2">IEGM 249</strain>
    </source>
</reference>
<dbReference type="RefSeq" id="WP_269591656.1">
    <property type="nucleotide sequence ID" value="NZ_CP130953.1"/>
</dbReference>
<evidence type="ECO:0000313" key="2">
    <source>
        <dbReference type="EMBL" id="MCZ4586473.1"/>
    </source>
</evidence>
<dbReference type="EMBL" id="JAPWIS010000012">
    <property type="protein sequence ID" value="MCZ4586473.1"/>
    <property type="molecule type" value="Genomic_DNA"/>
</dbReference>
<evidence type="ECO:0000313" key="5">
    <source>
        <dbReference type="Proteomes" id="UP001231166"/>
    </source>
</evidence>
<protein>
    <submittedName>
        <fullName evidence="3">Uncharacterized protein</fullName>
    </submittedName>
</protein>
<accession>A0AAX3Y7J3</accession>
<gene>
    <name evidence="2" type="ORF">O4328_22790</name>
    <name evidence="3" type="ORF">Q5707_24440</name>
</gene>
<feature type="compositionally biased region" description="Basic and acidic residues" evidence="1">
    <location>
        <begin position="92"/>
        <end position="106"/>
    </location>
</feature>
<reference evidence="3" key="2">
    <citation type="submission" date="2023-07" db="EMBL/GenBank/DDBJ databases">
        <title>Genomic analysis of Rhodococcus opacus VOC-14 with glycol ethers degradation activity.</title>
        <authorList>
            <person name="Narkevich D.A."/>
            <person name="Hlushen A.M."/>
            <person name="Akhremchuk A.E."/>
            <person name="Sikolenko M.A."/>
            <person name="Valentovich L.N."/>
        </authorList>
    </citation>
    <scope>NUCLEOTIDE SEQUENCE</scope>
    <source>
        <strain evidence="3">VOC-14</strain>
    </source>
</reference>
<name>A0AAX3Y7J3_RHOOP</name>
<dbReference type="EMBL" id="CP130953">
    <property type="protein sequence ID" value="WLF45041.1"/>
    <property type="molecule type" value="Genomic_DNA"/>
</dbReference>
<dbReference type="Proteomes" id="UP001066327">
    <property type="component" value="Unassembled WGS sequence"/>
</dbReference>
<evidence type="ECO:0000256" key="1">
    <source>
        <dbReference type="SAM" id="MobiDB-lite"/>
    </source>
</evidence>
<evidence type="ECO:0000313" key="3">
    <source>
        <dbReference type="EMBL" id="WLF45041.1"/>
    </source>
</evidence>
<evidence type="ECO:0000313" key="4">
    <source>
        <dbReference type="Proteomes" id="UP001066327"/>
    </source>
</evidence>
<feature type="region of interest" description="Disordered" evidence="1">
    <location>
        <begin position="92"/>
        <end position="116"/>
    </location>
</feature>